<evidence type="ECO:0000256" key="1">
    <source>
        <dbReference type="ARBA" id="ARBA00022679"/>
    </source>
</evidence>
<protein>
    <submittedName>
        <fullName evidence="5">Uncharacterized protein</fullName>
    </submittedName>
</protein>
<accession>A0A6A2ZA49</accession>
<keyword evidence="4" id="KW-0472">Membrane</keyword>
<dbReference type="PANTHER" id="PTHR31625">
    <property type="match status" value="1"/>
</dbReference>
<evidence type="ECO:0000256" key="2">
    <source>
        <dbReference type="ARBA" id="ARBA00023315"/>
    </source>
</evidence>
<keyword evidence="2" id="KW-0012">Acyltransferase</keyword>
<dbReference type="AlphaFoldDB" id="A0A6A2ZA49"/>
<reference evidence="5" key="1">
    <citation type="submission" date="2019-09" db="EMBL/GenBank/DDBJ databases">
        <title>Draft genome information of white flower Hibiscus syriacus.</title>
        <authorList>
            <person name="Kim Y.-M."/>
        </authorList>
    </citation>
    <scope>NUCLEOTIDE SEQUENCE [LARGE SCALE GENOMIC DNA]</scope>
    <source>
        <strain evidence="5">YM2019G1</strain>
    </source>
</reference>
<dbReference type="EMBL" id="VEPZ02001190">
    <property type="protein sequence ID" value="KAE8688416.1"/>
    <property type="molecule type" value="Genomic_DNA"/>
</dbReference>
<sequence>MVVATCMVVVAGHVKNGDYTSSPPGVTSGEYELKWNKELEKQKALMAIQITLFPSVGIALVSRNSSLVNKCLLADYNRDFIKDIDPHELITSKFMKDKWNWDDMFTTPILATNKLQLTFIMKRAQVELLKNWVSIKLMEENGLETIKLGNYLEPHFASAKRSKLRKEDIVIVAAKAIGRLVIELRVPREAEKLLSKIEERFKSGNQVIRVATLPRLGVYEIDFGWERAWKTEVAHIGSLGSISMAENREDEGGVEFGLALSYYWFTSKTSHGPVERSSQCSKAHIRCRPNCLMTFWTTSAPIKQSEEKVKKRRLSSMSGLLWEEKKGVKRPSWSNPKHSSAWQDGNEGQGSKEEKVIFYWLTLVFGLGIGVQIEALLLCET</sequence>
<dbReference type="Proteomes" id="UP000436088">
    <property type="component" value="Unassembled WGS sequence"/>
</dbReference>
<comment type="caution">
    <text evidence="5">The sequence shown here is derived from an EMBL/GenBank/DDBJ whole genome shotgun (WGS) entry which is preliminary data.</text>
</comment>
<keyword evidence="4" id="KW-0812">Transmembrane</keyword>
<feature type="compositionally biased region" description="Polar residues" evidence="3">
    <location>
        <begin position="332"/>
        <end position="343"/>
    </location>
</feature>
<proteinExistence type="predicted"/>
<dbReference type="InterPro" id="IPR023213">
    <property type="entry name" value="CAT-like_dom_sf"/>
</dbReference>
<name>A0A6A2ZA49_HIBSY</name>
<evidence type="ECO:0000313" key="5">
    <source>
        <dbReference type="EMBL" id="KAE8688416.1"/>
    </source>
</evidence>
<gene>
    <name evidence="5" type="ORF">F3Y22_tig00110987pilonHSYRG00350</name>
</gene>
<evidence type="ECO:0000313" key="6">
    <source>
        <dbReference type="Proteomes" id="UP000436088"/>
    </source>
</evidence>
<feature type="transmembrane region" description="Helical" evidence="4">
    <location>
        <begin position="357"/>
        <end position="379"/>
    </location>
</feature>
<feature type="region of interest" description="Disordered" evidence="3">
    <location>
        <begin position="328"/>
        <end position="348"/>
    </location>
</feature>
<keyword evidence="6" id="KW-1185">Reference proteome</keyword>
<evidence type="ECO:0000256" key="4">
    <source>
        <dbReference type="SAM" id="Phobius"/>
    </source>
</evidence>
<dbReference type="InterPro" id="IPR051504">
    <property type="entry name" value="Plant_metabolite_acyltrans"/>
</dbReference>
<dbReference type="Gene3D" id="3.30.559.10">
    <property type="entry name" value="Chloramphenicol acetyltransferase-like domain"/>
    <property type="match status" value="1"/>
</dbReference>
<evidence type="ECO:0000256" key="3">
    <source>
        <dbReference type="SAM" id="MobiDB-lite"/>
    </source>
</evidence>
<keyword evidence="1" id="KW-0808">Transferase</keyword>
<keyword evidence="4" id="KW-1133">Transmembrane helix</keyword>
<organism evidence="5 6">
    <name type="scientific">Hibiscus syriacus</name>
    <name type="common">Rose of Sharon</name>
    <dbReference type="NCBI Taxonomy" id="106335"/>
    <lineage>
        <taxon>Eukaryota</taxon>
        <taxon>Viridiplantae</taxon>
        <taxon>Streptophyta</taxon>
        <taxon>Embryophyta</taxon>
        <taxon>Tracheophyta</taxon>
        <taxon>Spermatophyta</taxon>
        <taxon>Magnoliopsida</taxon>
        <taxon>eudicotyledons</taxon>
        <taxon>Gunneridae</taxon>
        <taxon>Pentapetalae</taxon>
        <taxon>rosids</taxon>
        <taxon>malvids</taxon>
        <taxon>Malvales</taxon>
        <taxon>Malvaceae</taxon>
        <taxon>Malvoideae</taxon>
        <taxon>Hibiscus</taxon>
    </lineage>
</organism>
<dbReference type="GO" id="GO:0016747">
    <property type="term" value="F:acyltransferase activity, transferring groups other than amino-acyl groups"/>
    <property type="evidence" value="ECO:0007669"/>
    <property type="project" value="UniProtKB-ARBA"/>
</dbReference>